<organism evidence="1 2">
    <name type="scientific">Bradyrhizobium diazoefficiens</name>
    <dbReference type="NCBI Taxonomy" id="1355477"/>
    <lineage>
        <taxon>Bacteria</taxon>
        <taxon>Pseudomonadati</taxon>
        <taxon>Pseudomonadota</taxon>
        <taxon>Alphaproteobacteria</taxon>
        <taxon>Hyphomicrobiales</taxon>
        <taxon>Nitrobacteraceae</taxon>
        <taxon>Bradyrhizobium</taxon>
    </lineage>
</organism>
<proteinExistence type="predicted"/>
<dbReference type="EMBL" id="AP014685">
    <property type="protein sequence ID" value="BAR58298.1"/>
    <property type="molecule type" value="Genomic_DNA"/>
</dbReference>
<evidence type="ECO:0000313" key="1">
    <source>
        <dbReference type="EMBL" id="BAR58298.1"/>
    </source>
</evidence>
<name>A0A0E4BRG5_9BRAD</name>
<sequence>MAEKNWHADSTILIAVQAVVCLIGTVAPARAFALSDSFAPPSSLDNLDPNLIWEALIGASSSVRSWWQSRCGSTPRCAGPGGCSCGATPSSPPP</sequence>
<dbReference type="AlphaFoldDB" id="A0A0E4BRG5"/>
<reference evidence="1 2" key="1">
    <citation type="submission" date="2014-11" db="EMBL/GenBank/DDBJ databases">
        <title>Symbiosis island explosion on the genome of extra-slow-growing strains of soybean bradyrhizobia with massive insertion sequences.</title>
        <authorList>
            <person name="Iida T."/>
            <person name="Minamisawa K."/>
        </authorList>
    </citation>
    <scope>NUCLEOTIDE SEQUENCE [LARGE SCALE GENOMIC DNA]</scope>
    <source>
        <strain evidence="1 2">NK6</strain>
    </source>
</reference>
<protein>
    <submittedName>
        <fullName evidence="1">Uncharacterized protein</fullName>
    </submittedName>
</protein>
<dbReference type="Proteomes" id="UP000063308">
    <property type="component" value="Chromosome"/>
</dbReference>
<evidence type="ECO:0000313" key="2">
    <source>
        <dbReference type="Proteomes" id="UP000063308"/>
    </source>
</evidence>
<gene>
    <name evidence="1" type="ORF">NK6_5139</name>
</gene>
<accession>A0A0E4BRG5</accession>